<dbReference type="InterPro" id="IPR000297">
    <property type="entry name" value="PPIase_PpiC"/>
</dbReference>
<keyword evidence="7" id="KW-1035">Host cytoplasm</keyword>
<organism evidence="14">
    <name type="scientific">Euplotes crassus</name>
    <dbReference type="NCBI Taxonomy" id="5936"/>
    <lineage>
        <taxon>Eukaryota</taxon>
        <taxon>Sar</taxon>
        <taxon>Alveolata</taxon>
        <taxon>Ciliophora</taxon>
        <taxon>Intramacronucleata</taxon>
        <taxon>Spirotrichea</taxon>
        <taxon>Hypotrichia</taxon>
        <taxon>Euplotida</taxon>
        <taxon>Euplotidae</taxon>
        <taxon>Moneuplotes</taxon>
    </lineage>
</organism>
<gene>
    <name evidence="14" type="ORF">ECRA1380_LOCUS12654</name>
    <name evidence="15" type="ORF">ECRASSUSDP1_LOCUS24750</name>
</gene>
<evidence type="ECO:0000259" key="13">
    <source>
        <dbReference type="PROSITE" id="PS50198"/>
    </source>
</evidence>
<reference evidence="15" key="2">
    <citation type="submission" date="2023-07" db="EMBL/GenBank/DDBJ databases">
        <authorList>
            <consortium name="AG Swart"/>
            <person name="Singh M."/>
            <person name="Singh A."/>
            <person name="Seah K."/>
            <person name="Emmerich C."/>
        </authorList>
    </citation>
    <scope>NUCLEOTIDE SEQUENCE</scope>
    <source>
        <strain evidence="15">DP1</strain>
    </source>
</reference>
<evidence type="ECO:0000256" key="6">
    <source>
        <dbReference type="ARBA" id="ARBA00023110"/>
    </source>
</evidence>
<keyword evidence="6 11" id="KW-0697">Rotamase</keyword>
<dbReference type="EC" id="5.2.1.8" evidence="12"/>
<dbReference type="SUPFAM" id="SSF54534">
    <property type="entry name" value="FKBP-like"/>
    <property type="match status" value="1"/>
</dbReference>
<evidence type="ECO:0000256" key="3">
    <source>
        <dbReference type="ARBA" id="ARBA00004192"/>
    </source>
</evidence>
<evidence type="ECO:0000313" key="15">
    <source>
        <dbReference type="EMBL" id="CAI2383254.1"/>
    </source>
</evidence>
<comment type="subunit">
    <text evidence="10">Interacts with host FBXW7; leading to FBXW7 autoubiquitination and subsequent degradation.</text>
</comment>
<name>A0A7S3NYX0_EUPCR</name>
<evidence type="ECO:0000313" key="16">
    <source>
        <dbReference type="Proteomes" id="UP001295684"/>
    </source>
</evidence>
<evidence type="ECO:0000256" key="8">
    <source>
        <dbReference type="ARBA" id="ARBA00023235"/>
    </source>
</evidence>
<dbReference type="InterPro" id="IPR046357">
    <property type="entry name" value="PPIase_dom_sf"/>
</dbReference>
<keyword evidence="8 11" id="KW-0413">Isomerase</keyword>
<comment type="subcellular location">
    <subcellularLocation>
        <location evidence="3">Host cytoplasm</location>
    </subcellularLocation>
    <subcellularLocation>
        <location evidence="2">Host nucleus</location>
    </subcellularLocation>
</comment>
<dbReference type="Proteomes" id="UP001295684">
    <property type="component" value="Unassembled WGS sequence"/>
</dbReference>
<keyword evidence="4" id="KW-1048">Host nucleus</keyword>
<dbReference type="GO" id="GO:0005634">
    <property type="term" value="C:nucleus"/>
    <property type="evidence" value="ECO:0007669"/>
    <property type="project" value="TreeGrafter"/>
</dbReference>
<dbReference type="OrthoDB" id="2530521at2759"/>
<dbReference type="PROSITE" id="PS50198">
    <property type="entry name" value="PPIC_PPIASE_2"/>
    <property type="match status" value="1"/>
</dbReference>
<comment type="function">
    <text evidence="9">Peptidyl-prolyl cis/trans isomerase (PPIase) that acts as a key virulence factor by promoting host leukocyte transformation. Binds to and isomerizes specific phosphorylated Ser/Thr-Pro (pSer/Thr-Pro) motifs in a subset of proteins, resulting in conformational changes in the proteins. Promotes host leukocyte transformation by binding to phosphorylated host FBXW7, disrupting dimerization and promoting FBXW7 autoubiquitination and subsequent degradation. Degradation of host FBXW7, leads to stabilization of JUN, which promotes cell transformation.</text>
</comment>
<evidence type="ECO:0000256" key="10">
    <source>
        <dbReference type="ARBA" id="ARBA00066165"/>
    </source>
</evidence>
<evidence type="ECO:0000256" key="2">
    <source>
        <dbReference type="ARBA" id="ARBA00004147"/>
    </source>
</evidence>
<evidence type="ECO:0000256" key="11">
    <source>
        <dbReference type="PROSITE-ProRule" id="PRU00278"/>
    </source>
</evidence>
<dbReference type="GO" id="GO:0030430">
    <property type="term" value="C:host cell cytoplasm"/>
    <property type="evidence" value="ECO:0007669"/>
    <property type="project" value="UniProtKB-SubCell"/>
</dbReference>
<protein>
    <recommendedName>
        <fullName evidence="12">Peptidyl-prolyl cis-trans isomerase</fullName>
        <ecNumber evidence="12">5.2.1.8</ecNumber>
    </recommendedName>
</protein>
<dbReference type="EMBL" id="CAMPGE010025505">
    <property type="protein sequence ID" value="CAI2383254.1"/>
    <property type="molecule type" value="Genomic_DNA"/>
</dbReference>
<reference evidence="14" key="1">
    <citation type="submission" date="2021-01" db="EMBL/GenBank/DDBJ databases">
        <authorList>
            <person name="Corre E."/>
            <person name="Pelletier E."/>
            <person name="Niang G."/>
            <person name="Scheremetjew M."/>
            <person name="Finn R."/>
            <person name="Kale V."/>
            <person name="Holt S."/>
            <person name="Cochrane G."/>
            <person name="Meng A."/>
            <person name="Brown T."/>
            <person name="Cohen L."/>
        </authorList>
    </citation>
    <scope>NUCLEOTIDE SEQUENCE</scope>
    <source>
        <strain evidence="14">CT5</strain>
    </source>
</reference>
<evidence type="ECO:0000256" key="7">
    <source>
        <dbReference type="ARBA" id="ARBA00023200"/>
    </source>
</evidence>
<dbReference type="PANTHER" id="PTHR10657:SF4">
    <property type="entry name" value="PEPTIDYL-PROLYL CIS-TRANS ISOMERASE-RELATED"/>
    <property type="match status" value="1"/>
</dbReference>
<accession>A0A7S3NYX0</accession>
<dbReference type="Gene3D" id="3.10.50.40">
    <property type="match status" value="1"/>
</dbReference>
<comment type="catalytic activity">
    <reaction evidence="1 12">
        <text>[protein]-peptidylproline (omega=180) = [protein]-peptidylproline (omega=0)</text>
        <dbReference type="Rhea" id="RHEA:16237"/>
        <dbReference type="Rhea" id="RHEA-COMP:10747"/>
        <dbReference type="Rhea" id="RHEA-COMP:10748"/>
        <dbReference type="ChEBI" id="CHEBI:83833"/>
        <dbReference type="ChEBI" id="CHEBI:83834"/>
        <dbReference type="EC" id="5.2.1.8"/>
    </reaction>
</comment>
<dbReference type="GO" id="GO:0005829">
    <property type="term" value="C:cytosol"/>
    <property type="evidence" value="ECO:0007669"/>
    <property type="project" value="TreeGrafter"/>
</dbReference>
<dbReference type="AlphaFoldDB" id="A0A7S3NYX0"/>
<sequence length="113" mass="12604">MEEIRVKHILQKHTLSRNPHDSYRDKPITRSKEEAIENIEKIRDAIINDGKSFADIASEISECRSAANGGDLGFFGRGMMQKEFEDAAFALSVGEISGLVDSDSGIHIILREE</sequence>
<evidence type="ECO:0000313" key="14">
    <source>
        <dbReference type="EMBL" id="CAE0387682.1"/>
    </source>
</evidence>
<keyword evidence="16" id="KW-1185">Reference proteome</keyword>
<dbReference type="InterPro" id="IPR051370">
    <property type="entry name" value="PPIase_Pin1"/>
</dbReference>
<dbReference type="EMBL" id="HBIK01027039">
    <property type="protein sequence ID" value="CAE0387682.1"/>
    <property type="molecule type" value="Transcribed_RNA"/>
</dbReference>
<feature type="domain" description="PpiC" evidence="13">
    <location>
        <begin position="1"/>
        <end position="113"/>
    </location>
</feature>
<dbReference type="GO" id="GO:0003755">
    <property type="term" value="F:peptidyl-prolyl cis-trans isomerase activity"/>
    <property type="evidence" value="ECO:0007669"/>
    <property type="project" value="UniProtKB-UniRule"/>
</dbReference>
<dbReference type="PANTHER" id="PTHR10657">
    <property type="entry name" value="PEPTIDYL-PROLYL CIS-TRANS ISOMERASE"/>
    <property type="match status" value="1"/>
</dbReference>
<evidence type="ECO:0000256" key="1">
    <source>
        <dbReference type="ARBA" id="ARBA00000971"/>
    </source>
</evidence>
<evidence type="ECO:0000256" key="9">
    <source>
        <dbReference type="ARBA" id="ARBA00054022"/>
    </source>
</evidence>
<evidence type="ECO:0000256" key="12">
    <source>
        <dbReference type="RuleBase" id="RU363014"/>
    </source>
</evidence>
<dbReference type="GO" id="GO:0042025">
    <property type="term" value="C:host cell nucleus"/>
    <property type="evidence" value="ECO:0007669"/>
    <property type="project" value="UniProtKB-SubCell"/>
</dbReference>
<dbReference type="Pfam" id="PF00639">
    <property type="entry name" value="Rotamase"/>
    <property type="match status" value="1"/>
</dbReference>
<proteinExistence type="predicted"/>
<evidence type="ECO:0000256" key="5">
    <source>
        <dbReference type="ARBA" id="ARBA00023026"/>
    </source>
</evidence>
<evidence type="ECO:0000256" key="4">
    <source>
        <dbReference type="ARBA" id="ARBA00022562"/>
    </source>
</evidence>
<dbReference type="FunFam" id="3.10.50.40:FF:000010">
    <property type="entry name" value="Peptidyl-prolyl cis-trans isomerase Pin1"/>
    <property type="match status" value="1"/>
</dbReference>
<keyword evidence="5" id="KW-0843">Virulence</keyword>